<dbReference type="Gene3D" id="3.90.190.20">
    <property type="entry name" value="Mur ligase, C-terminal domain"/>
    <property type="match status" value="1"/>
</dbReference>
<comment type="cofactor">
    <cofactor evidence="1">
        <name>Mg(2+)</name>
        <dbReference type="ChEBI" id="CHEBI:18420"/>
    </cofactor>
</comment>
<evidence type="ECO:0000256" key="17">
    <source>
        <dbReference type="ARBA" id="ARBA00032510"/>
    </source>
</evidence>
<evidence type="ECO:0000256" key="14">
    <source>
        <dbReference type="ARBA" id="ARBA00022909"/>
    </source>
</evidence>
<dbReference type="PROSITE" id="PS01011">
    <property type="entry name" value="FOLYLPOLYGLU_SYNT_1"/>
    <property type="match status" value="1"/>
</dbReference>
<evidence type="ECO:0000256" key="1">
    <source>
        <dbReference type="ARBA" id="ARBA00001946"/>
    </source>
</evidence>
<evidence type="ECO:0000259" key="22">
    <source>
        <dbReference type="Pfam" id="PF02875"/>
    </source>
</evidence>
<comment type="similarity">
    <text evidence="5">Belongs to the folylpolyglutamate synthase family.</text>
</comment>
<dbReference type="EC" id="6.3.2.17" evidence="7"/>
<dbReference type="PANTHER" id="PTHR11136">
    <property type="entry name" value="FOLYLPOLYGLUTAMATE SYNTHASE-RELATED"/>
    <property type="match status" value="1"/>
</dbReference>
<evidence type="ECO:0000256" key="19">
    <source>
        <dbReference type="ARBA" id="ARBA00047808"/>
    </source>
</evidence>
<keyword evidence="13" id="KW-0460">Magnesium</keyword>
<evidence type="ECO:0000313" key="25">
    <source>
        <dbReference type="Proteomes" id="UP000198963"/>
    </source>
</evidence>
<dbReference type="PROSITE" id="PS01012">
    <property type="entry name" value="FOLYLPOLYGLU_SYNT_2"/>
    <property type="match status" value="1"/>
</dbReference>
<dbReference type="SUPFAM" id="SSF53623">
    <property type="entry name" value="MurD-like peptide ligases, catalytic domain"/>
    <property type="match status" value="1"/>
</dbReference>
<evidence type="ECO:0000256" key="13">
    <source>
        <dbReference type="ARBA" id="ARBA00022842"/>
    </source>
</evidence>
<evidence type="ECO:0000256" key="6">
    <source>
        <dbReference type="ARBA" id="ARBA00013023"/>
    </source>
</evidence>
<dbReference type="FunFam" id="3.40.1190.10:FF:000011">
    <property type="entry name" value="Folylpolyglutamate synthase/dihydrofolate synthase"/>
    <property type="match status" value="1"/>
</dbReference>
<feature type="domain" description="Mur ligase C-terminal" evidence="22">
    <location>
        <begin position="280"/>
        <end position="397"/>
    </location>
</feature>
<comment type="catalytic activity">
    <reaction evidence="21">
        <text>7,8-dihydropteroate + L-glutamate + ATP = 7,8-dihydrofolate + ADP + phosphate + H(+)</text>
        <dbReference type="Rhea" id="RHEA:23584"/>
        <dbReference type="ChEBI" id="CHEBI:15378"/>
        <dbReference type="ChEBI" id="CHEBI:17839"/>
        <dbReference type="ChEBI" id="CHEBI:29985"/>
        <dbReference type="ChEBI" id="CHEBI:30616"/>
        <dbReference type="ChEBI" id="CHEBI:43474"/>
        <dbReference type="ChEBI" id="CHEBI:57451"/>
        <dbReference type="ChEBI" id="CHEBI:456216"/>
        <dbReference type="EC" id="6.3.2.12"/>
    </reaction>
</comment>
<dbReference type="AlphaFoldDB" id="A0A1H1UA39"/>
<evidence type="ECO:0000256" key="8">
    <source>
        <dbReference type="ARBA" id="ARBA00019357"/>
    </source>
</evidence>
<dbReference type="EC" id="6.3.2.12" evidence="6"/>
<dbReference type="InterPro" id="IPR018109">
    <property type="entry name" value="Folylpolyglutamate_synth_CS"/>
</dbReference>
<evidence type="ECO:0000256" key="11">
    <source>
        <dbReference type="ARBA" id="ARBA00022741"/>
    </source>
</evidence>
<accession>A0A1H1UA39</accession>
<comment type="function">
    <text evidence="2">Functions in two distinct reactions of the de novo folate biosynthetic pathway. Catalyzes the addition of a glutamate residue to dihydropteroate (7,8-dihydropteroate or H2Pte) to form dihydrofolate (7,8-dihydrofolate monoglutamate or H2Pte-Glu). Also catalyzes successive additions of L-glutamate to tetrahydrofolate or 10-formyltetrahydrofolate or 5,10-methylenetetrahydrofolate, leading to folylpolyglutamate derivatives.</text>
</comment>
<evidence type="ECO:0000256" key="21">
    <source>
        <dbReference type="ARBA" id="ARBA00049161"/>
    </source>
</evidence>
<evidence type="ECO:0000256" key="2">
    <source>
        <dbReference type="ARBA" id="ARBA00002714"/>
    </source>
</evidence>
<dbReference type="InterPro" id="IPR001645">
    <property type="entry name" value="Folylpolyglutamate_synth"/>
</dbReference>
<dbReference type="GO" id="GO:0046872">
    <property type="term" value="F:metal ion binding"/>
    <property type="evidence" value="ECO:0007669"/>
    <property type="project" value="UniProtKB-KW"/>
</dbReference>
<dbReference type="GO" id="GO:0008841">
    <property type="term" value="F:dihydrofolate synthase activity"/>
    <property type="evidence" value="ECO:0007669"/>
    <property type="project" value="UniProtKB-EC"/>
</dbReference>
<dbReference type="GO" id="GO:0004326">
    <property type="term" value="F:tetrahydrofolylpolyglutamate synthase activity"/>
    <property type="evidence" value="ECO:0007669"/>
    <property type="project" value="UniProtKB-EC"/>
</dbReference>
<evidence type="ECO:0000313" key="24">
    <source>
        <dbReference type="EMBL" id="SDS69181.1"/>
    </source>
</evidence>
<dbReference type="STRING" id="1249933.SAMN04489797_2182"/>
<dbReference type="GO" id="GO:0005737">
    <property type="term" value="C:cytoplasm"/>
    <property type="evidence" value="ECO:0007669"/>
    <property type="project" value="TreeGrafter"/>
</dbReference>
<dbReference type="InterPro" id="IPR036565">
    <property type="entry name" value="Mur-like_cat_sf"/>
</dbReference>
<dbReference type="GO" id="GO:0046656">
    <property type="term" value="P:folic acid biosynthetic process"/>
    <property type="evidence" value="ECO:0007669"/>
    <property type="project" value="UniProtKB-KW"/>
</dbReference>
<keyword evidence="9" id="KW-0436">Ligase</keyword>
<evidence type="ECO:0000256" key="20">
    <source>
        <dbReference type="ARBA" id="ARBA00049035"/>
    </source>
</evidence>
<evidence type="ECO:0000256" key="15">
    <source>
        <dbReference type="ARBA" id="ARBA00030048"/>
    </source>
</evidence>
<evidence type="ECO:0000256" key="9">
    <source>
        <dbReference type="ARBA" id="ARBA00022598"/>
    </source>
</evidence>
<dbReference type="Pfam" id="PF08245">
    <property type="entry name" value="Mur_ligase_M"/>
    <property type="match status" value="1"/>
</dbReference>
<evidence type="ECO:0000256" key="18">
    <source>
        <dbReference type="ARBA" id="ARBA00047493"/>
    </source>
</evidence>
<evidence type="ECO:0000256" key="3">
    <source>
        <dbReference type="ARBA" id="ARBA00004799"/>
    </source>
</evidence>
<evidence type="ECO:0000256" key="10">
    <source>
        <dbReference type="ARBA" id="ARBA00022723"/>
    </source>
</evidence>
<organism evidence="24 25">
    <name type="scientific">Winogradskyella sediminis</name>
    <dbReference type="NCBI Taxonomy" id="1382466"/>
    <lineage>
        <taxon>Bacteria</taxon>
        <taxon>Pseudomonadati</taxon>
        <taxon>Bacteroidota</taxon>
        <taxon>Flavobacteriia</taxon>
        <taxon>Flavobacteriales</taxon>
        <taxon>Flavobacteriaceae</taxon>
        <taxon>Winogradskyella</taxon>
    </lineage>
</organism>
<dbReference type="GO" id="GO:0005524">
    <property type="term" value="F:ATP binding"/>
    <property type="evidence" value="ECO:0007669"/>
    <property type="project" value="UniProtKB-KW"/>
</dbReference>
<dbReference type="InterPro" id="IPR036615">
    <property type="entry name" value="Mur_ligase_C_dom_sf"/>
</dbReference>
<evidence type="ECO:0000259" key="23">
    <source>
        <dbReference type="Pfam" id="PF08245"/>
    </source>
</evidence>
<evidence type="ECO:0000256" key="4">
    <source>
        <dbReference type="ARBA" id="ARBA00005150"/>
    </source>
</evidence>
<dbReference type="EMBL" id="LT629774">
    <property type="protein sequence ID" value="SDS69181.1"/>
    <property type="molecule type" value="Genomic_DNA"/>
</dbReference>
<comment type="catalytic activity">
    <reaction evidence="19">
        <text>10-formyltetrahydrofolyl-(gamma-L-Glu)(n) + L-glutamate + ATP = 10-formyltetrahydrofolyl-(gamma-L-Glu)(n+1) + ADP + phosphate + H(+)</text>
        <dbReference type="Rhea" id="RHEA:51904"/>
        <dbReference type="Rhea" id="RHEA-COMP:13088"/>
        <dbReference type="Rhea" id="RHEA-COMP:14300"/>
        <dbReference type="ChEBI" id="CHEBI:15378"/>
        <dbReference type="ChEBI" id="CHEBI:29985"/>
        <dbReference type="ChEBI" id="CHEBI:30616"/>
        <dbReference type="ChEBI" id="CHEBI:43474"/>
        <dbReference type="ChEBI" id="CHEBI:134413"/>
        <dbReference type="ChEBI" id="CHEBI:456216"/>
        <dbReference type="EC" id="6.3.2.17"/>
    </reaction>
</comment>
<dbReference type="RefSeq" id="WP_092446720.1">
    <property type="nucleotide sequence ID" value="NZ_LT629774.1"/>
</dbReference>
<dbReference type="SUPFAM" id="SSF53244">
    <property type="entry name" value="MurD-like peptide ligases, peptide-binding domain"/>
    <property type="match status" value="1"/>
</dbReference>
<proteinExistence type="inferred from homology"/>
<comment type="pathway">
    <text evidence="3">Cofactor biosynthesis; tetrahydrofolate biosynthesis; 7,8-dihydrofolate from 2-amino-4-hydroxy-6-hydroxymethyl-7,8-dihydropteridine diphosphate and 4-aminobenzoate: step 2/2.</text>
</comment>
<dbReference type="PIRSF" id="PIRSF001563">
    <property type="entry name" value="Folylpolyglu_synth"/>
    <property type="match status" value="1"/>
</dbReference>
<comment type="catalytic activity">
    <reaction evidence="18">
        <text>(6S)-5,6,7,8-tetrahydrofolyl-(gamma-L-Glu)(n) + L-glutamate + ATP = (6S)-5,6,7,8-tetrahydrofolyl-(gamma-L-Glu)(n+1) + ADP + phosphate + H(+)</text>
        <dbReference type="Rhea" id="RHEA:10580"/>
        <dbReference type="Rhea" id="RHEA-COMP:14738"/>
        <dbReference type="Rhea" id="RHEA-COMP:14740"/>
        <dbReference type="ChEBI" id="CHEBI:15378"/>
        <dbReference type="ChEBI" id="CHEBI:29985"/>
        <dbReference type="ChEBI" id="CHEBI:30616"/>
        <dbReference type="ChEBI" id="CHEBI:43474"/>
        <dbReference type="ChEBI" id="CHEBI:141005"/>
        <dbReference type="ChEBI" id="CHEBI:456216"/>
        <dbReference type="EC" id="6.3.2.17"/>
    </reaction>
</comment>
<dbReference type="InterPro" id="IPR013221">
    <property type="entry name" value="Mur_ligase_cen"/>
</dbReference>
<dbReference type="NCBIfam" id="TIGR01499">
    <property type="entry name" value="folC"/>
    <property type="match status" value="1"/>
</dbReference>
<dbReference type="Gene3D" id="3.40.1190.10">
    <property type="entry name" value="Mur-like, catalytic domain"/>
    <property type="match status" value="1"/>
</dbReference>
<sequence length="405" mass="45110">MNYRDTVNWMFQQLPMYQNKGNSAFKKDLTNTLSLAKHLNHPEECFKSIHVAGTNGKGSTSHMLASVLQEAGYKVGLYTSPHLKDFRERIRINGQVITKPSVIGFIKRNKAFLEANNLSFFEMTVGMAFDYFAKQKVDIAIIEVGLGGRLDSTNIITPQLSVITNIGFDHVQILGNTLKDIAAEKAGIIKKNVPVVIGETQTETADVFKVKAKTMLSEIYFADQLINTIFETDLKGAYQKHNLKTVIQSVKVLNNLGFSISEQHLEKGLLNVVDNTGLQGRWQILDKTPMIICDTAHNKEGLTSVMTQLEEETFYHLHMVFGVVSDKDLQSIIPLLPKHATYYFCQPNVQRGLDTEILKKTFQNYGLIGSVYKSVPLALSAAKSVANVNDLIYVGGSTFVVAEII</sequence>
<keyword evidence="12" id="KW-0067">ATP-binding</keyword>
<dbReference type="PANTHER" id="PTHR11136:SF0">
    <property type="entry name" value="DIHYDROFOLATE SYNTHETASE-RELATED"/>
    <property type="match status" value="1"/>
</dbReference>
<dbReference type="InterPro" id="IPR004101">
    <property type="entry name" value="Mur_ligase_C"/>
</dbReference>
<reference evidence="24 25" key="1">
    <citation type="submission" date="2016-10" db="EMBL/GenBank/DDBJ databases">
        <authorList>
            <person name="Varghese N."/>
            <person name="Submissions S."/>
        </authorList>
    </citation>
    <scope>NUCLEOTIDE SEQUENCE [LARGE SCALE GENOMIC DNA]</scope>
    <source>
        <strain evidence="24 25">RHA_55</strain>
    </source>
</reference>
<feature type="domain" description="Mur ligase central" evidence="23">
    <location>
        <begin position="51"/>
        <end position="221"/>
    </location>
</feature>
<evidence type="ECO:0000256" key="12">
    <source>
        <dbReference type="ARBA" id="ARBA00022840"/>
    </source>
</evidence>
<evidence type="ECO:0000256" key="5">
    <source>
        <dbReference type="ARBA" id="ARBA00008276"/>
    </source>
</evidence>
<comment type="pathway">
    <text evidence="4">Cofactor biosynthesis; tetrahydrofolylpolyglutamate biosynthesis.</text>
</comment>
<keyword evidence="14" id="KW-0289">Folate biosynthesis</keyword>
<evidence type="ECO:0000256" key="16">
    <source>
        <dbReference type="ARBA" id="ARBA00030592"/>
    </source>
</evidence>
<name>A0A1H1UA39_9FLAO</name>
<keyword evidence="25" id="KW-1185">Reference proteome</keyword>
<comment type="catalytic activity">
    <reaction evidence="20">
        <text>(6R)-5,10-methylenetetrahydrofolyl-(gamma-L-Glu)(n) + L-glutamate + ATP = (6R)-5,10-methylenetetrahydrofolyl-(gamma-L-Glu)(n+1) + ADP + phosphate + H(+)</text>
        <dbReference type="Rhea" id="RHEA:51912"/>
        <dbReference type="Rhea" id="RHEA-COMP:13257"/>
        <dbReference type="Rhea" id="RHEA-COMP:13258"/>
        <dbReference type="ChEBI" id="CHEBI:15378"/>
        <dbReference type="ChEBI" id="CHEBI:29985"/>
        <dbReference type="ChEBI" id="CHEBI:30616"/>
        <dbReference type="ChEBI" id="CHEBI:43474"/>
        <dbReference type="ChEBI" id="CHEBI:136572"/>
        <dbReference type="ChEBI" id="CHEBI:456216"/>
        <dbReference type="EC" id="6.3.2.17"/>
    </reaction>
</comment>
<gene>
    <name evidence="24" type="ORF">SAMN04489797_2182</name>
</gene>
<keyword evidence="11" id="KW-0547">Nucleotide-binding</keyword>
<dbReference type="Pfam" id="PF02875">
    <property type="entry name" value="Mur_ligase_C"/>
    <property type="match status" value="1"/>
</dbReference>
<keyword evidence="10" id="KW-0479">Metal-binding</keyword>
<evidence type="ECO:0000256" key="7">
    <source>
        <dbReference type="ARBA" id="ARBA00013025"/>
    </source>
</evidence>
<dbReference type="Proteomes" id="UP000198963">
    <property type="component" value="Chromosome I"/>
</dbReference>
<protein>
    <recommendedName>
        <fullName evidence="8">Dihydrofolate synthase/folylpolyglutamate synthase</fullName>
        <ecNumber evidence="6">6.3.2.12</ecNumber>
        <ecNumber evidence="7">6.3.2.17</ecNumber>
    </recommendedName>
    <alternativeName>
        <fullName evidence="17">Folylpoly-gamma-glutamate synthetase-dihydrofolate synthetase</fullName>
    </alternativeName>
    <alternativeName>
        <fullName evidence="15">Folylpolyglutamate synthetase</fullName>
    </alternativeName>
    <alternativeName>
        <fullName evidence="16">Tetrahydrofolylpolyglutamate synthase</fullName>
    </alternativeName>
</protein>